<evidence type="ECO:0000256" key="2">
    <source>
        <dbReference type="ARBA" id="ARBA00008184"/>
    </source>
</evidence>
<organism evidence="12 13">
    <name type="scientific">Laodelphax striatellus</name>
    <name type="common">Small brown planthopper</name>
    <name type="synonym">Delphax striatella</name>
    <dbReference type="NCBI Taxonomy" id="195883"/>
    <lineage>
        <taxon>Eukaryota</taxon>
        <taxon>Metazoa</taxon>
        <taxon>Ecdysozoa</taxon>
        <taxon>Arthropoda</taxon>
        <taxon>Hexapoda</taxon>
        <taxon>Insecta</taxon>
        <taxon>Pterygota</taxon>
        <taxon>Neoptera</taxon>
        <taxon>Paraneoptera</taxon>
        <taxon>Hemiptera</taxon>
        <taxon>Auchenorrhyncha</taxon>
        <taxon>Fulgoroidea</taxon>
        <taxon>Delphacidae</taxon>
        <taxon>Criomorphinae</taxon>
        <taxon>Laodelphax</taxon>
    </lineage>
</organism>
<dbReference type="GO" id="GO:0004844">
    <property type="term" value="F:uracil DNA N-glycosylase activity"/>
    <property type="evidence" value="ECO:0007669"/>
    <property type="project" value="UniProtKB-UniRule"/>
</dbReference>
<dbReference type="GO" id="GO:0005739">
    <property type="term" value="C:mitochondrion"/>
    <property type="evidence" value="ECO:0007669"/>
    <property type="project" value="UniProtKB-SubCell"/>
</dbReference>
<dbReference type="Proteomes" id="UP000291343">
    <property type="component" value="Unassembled WGS sequence"/>
</dbReference>
<dbReference type="InterPro" id="IPR018085">
    <property type="entry name" value="Ura-DNA_Glyclase_AS"/>
</dbReference>
<dbReference type="Gene3D" id="3.40.470.10">
    <property type="entry name" value="Uracil-DNA glycosylase-like domain"/>
    <property type="match status" value="1"/>
</dbReference>
<feature type="domain" description="Uracil-DNA glycosylase-like" evidence="11">
    <location>
        <begin position="160"/>
        <end position="322"/>
    </location>
</feature>
<keyword evidence="4 7" id="KW-0227">DNA damage</keyword>
<dbReference type="PANTHER" id="PTHR11264:SF0">
    <property type="entry name" value="URACIL-DNA GLYCOSYLASE"/>
    <property type="match status" value="1"/>
</dbReference>
<dbReference type="NCBIfam" id="NF003591">
    <property type="entry name" value="PRK05254.1-4"/>
    <property type="match status" value="1"/>
</dbReference>
<evidence type="ECO:0000313" key="12">
    <source>
        <dbReference type="EMBL" id="RZF36898.1"/>
    </source>
</evidence>
<evidence type="ECO:0000256" key="1">
    <source>
        <dbReference type="ARBA" id="ARBA00001400"/>
    </source>
</evidence>
<keyword evidence="6 7" id="KW-0234">DNA repair</keyword>
<keyword evidence="7" id="KW-0496">Mitochondrion</keyword>
<evidence type="ECO:0000256" key="7">
    <source>
        <dbReference type="HAMAP-Rule" id="MF_03166"/>
    </source>
</evidence>
<keyword evidence="7" id="KW-0539">Nucleus</keyword>
<reference evidence="12 13" key="1">
    <citation type="journal article" date="2017" name="Gigascience">
        <title>Genome sequence of the small brown planthopper, Laodelphax striatellus.</title>
        <authorList>
            <person name="Zhu J."/>
            <person name="Jiang F."/>
            <person name="Wang X."/>
            <person name="Yang P."/>
            <person name="Bao Y."/>
            <person name="Zhao W."/>
            <person name="Wang W."/>
            <person name="Lu H."/>
            <person name="Wang Q."/>
            <person name="Cui N."/>
            <person name="Li J."/>
            <person name="Chen X."/>
            <person name="Luo L."/>
            <person name="Yu J."/>
            <person name="Kang L."/>
            <person name="Cui F."/>
        </authorList>
    </citation>
    <scope>NUCLEOTIDE SEQUENCE [LARGE SCALE GENOMIC DNA]</scope>
    <source>
        <strain evidence="12">Lst14</strain>
    </source>
</reference>
<dbReference type="InterPro" id="IPR002043">
    <property type="entry name" value="UDG_fam1"/>
</dbReference>
<dbReference type="SUPFAM" id="SSF52141">
    <property type="entry name" value="Uracil-DNA glycosylase-like"/>
    <property type="match status" value="1"/>
</dbReference>
<gene>
    <name evidence="12" type="ORF">LSTR_LSTR004586</name>
</gene>
<dbReference type="NCBIfam" id="NF003592">
    <property type="entry name" value="PRK05254.1-5"/>
    <property type="match status" value="1"/>
</dbReference>
<comment type="catalytic activity">
    <reaction evidence="1 7 9">
        <text>Hydrolyzes single-stranded DNA or mismatched double-stranded DNA and polynucleotides, releasing free uracil.</text>
        <dbReference type="EC" id="3.2.2.27"/>
    </reaction>
</comment>
<evidence type="ECO:0000259" key="11">
    <source>
        <dbReference type="SMART" id="SM00986"/>
    </source>
</evidence>
<keyword evidence="5 7" id="KW-0378">Hydrolase</keyword>
<comment type="caution">
    <text evidence="12">The sequence shown here is derived from an EMBL/GenBank/DDBJ whole genome shotgun (WGS) entry which is preliminary data.</text>
</comment>
<feature type="active site" description="Proton acceptor" evidence="7 8">
    <location>
        <position position="175"/>
    </location>
</feature>
<accession>A0A482WTU7</accession>
<dbReference type="GO" id="GO:0005634">
    <property type="term" value="C:nucleus"/>
    <property type="evidence" value="ECO:0007669"/>
    <property type="project" value="UniProtKB-SubCell"/>
</dbReference>
<comment type="subcellular location">
    <subcellularLocation>
        <location evidence="7">Mitochondrion</location>
    </subcellularLocation>
    <subcellularLocation>
        <location evidence="7">Nucleus</location>
    </subcellularLocation>
</comment>
<dbReference type="PANTHER" id="PTHR11264">
    <property type="entry name" value="URACIL-DNA GLYCOSYLASE"/>
    <property type="match status" value="1"/>
</dbReference>
<dbReference type="NCBIfam" id="NF003589">
    <property type="entry name" value="PRK05254.1-2"/>
    <property type="match status" value="1"/>
</dbReference>
<dbReference type="SMART" id="SM00986">
    <property type="entry name" value="UDG"/>
    <property type="match status" value="1"/>
</dbReference>
<protein>
    <recommendedName>
        <fullName evidence="3 7">Uracil-DNA glycosylase</fullName>
        <shortName evidence="7">UDG</shortName>
        <ecNumber evidence="3 7">3.2.2.27</ecNumber>
    </recommendedName>
</protein>
<dbReference type="SMART" id="SM00987">
    <property type="entry name" value="UreE_C"/>
    <property type="match status" value="1"/>
</dbReference>
<dbReference type="STRING" id="195883.A0A482WTU7"/>
<evidence type="ECO:0000256" key="5">
    <source>
        <dbReference type="ARBA" id="ARBA00022801"/>
    </source>
</evidence>
<evidence type="ECO:0000256" key="4">
    <source>
        <dbReference type="ARBA" id="ARBA00022763"/>
    </source>
</evidence>
<dbReference type="HAMAP" id="MF_00148">
    <property type="entry name" value="UDG"/>
    <property type="match status" value="1"/>
</dbReference>
<dbReference type="SMR" id="A0A482WTU7"/>
<sequence length="341" mass="38541">MSKQKSIMNFLQTTSKRPLLDSSNLSASKKVKSCDISTAVKSPCSFTDNEVIKPNDRSVDSFEENCSPESVDKDSISNPDDTYETMAQKQTIEQNKLRAQIKLLSKRLSIVDPEMGLSWYQALQKEFSKPYFEKLNAFVSHEYNNYKVYPPKEKIWTWTKTCSVSDVKVVILGQDPYHNPGQAHGLCFSVPHGVKKPPSLVNMFKEIKNDIKPEYDDFDNGNLEGWAAQGVLLLNAVLTVQQNKPNSHQDKGWEQLTTAVIKHLNDNSTGIVFLLWGAYAQKKASFVDAKNHHVLRAAHPSPLSAHKGFFGCQHFSKCNEFLRKQGKTEINWNVLTQGNTQ</sequence>
<evidence type="ECO:0000313" key="13">
    <source>
        <dbReference type="Proteomes" id="UP000291343"/>
    </source>
</evidence>
<name>A0A482WTU7_LAOST</name>
<dbReference type="EMBL" id="QKKF02025464">
    <property type="protein sequence ID" value="RZF36898.1"/>
    <property type="molecule type" value="Genomic_DNA"/>
</dbReference>
<evidence type="ECO:0000256" key="6">
    <source>
        <dbReference type="ARBA" id="ARBA00023204"/>
    </source>
</evidence>
<dbReference type="InParanoid" id="A0A482WTU7"/>
<dbReference type="InterPro" id="IPR036895">
    <property type="entry name" value="Uracil-DNA_glycosylase-like_sf"/>
</dbReference>
<dbReference type="FunFam" id="3.40.470.10:FF:000001">
    <property type="entry name" value="Uracil-DNA glycosylase"/>
    <property type="match status" value="1"/>
</dbReference>
<dbReference type="OrthoDB" id="10031947at2759"/>
<dbReference type="EC" id="3.2.2.27" evidence="3 7"/>
<comment type="function">
    <text evidence="7 9">Excises uracil residues from the DNA which can arise as a result of misincorporation of dUMP residues by DNA polymerase or due to deamination of cytosine.</text>
</comment>
<dbReference type="NCBIfam" id="NF003588">
    <property type="entry name" value="PRK05254.1-1"/>
    <property type="match status" value="1"/>
</dbReference>
<feature type="region of interest" description="Disordered" evidence="10">
    <location>
        <begin position="58"/>
        <end position="79"/>
    </location>
</feature>
<evidence type="ECO:0000256" key="3">
    <source>
        <dbReference type="ARBA" id="ARBA00012030"/>
    </source>
</evidence>
<dbReference type="InterPro" id="IPR005122">
    <property type="entry name" value="Uracil-DNA_glycosylase-like"/>
</dbReference>
<dbReference type="CDD" id="cd10027">
    <property type="entry name" value="UDG-F1-like"/>
    <property type="match status" value="1"/>
</dbReference>
<proteinExistence type="inferred from homology"/>
<dbReference type="Pfam" id="PF03167">
    <property type="entry name" value="UDG"/>
    <property type="match status" value="1"/>
</dbReference>
<evidence type="ECO:0000256" key="10">
    <source>
        <dbReference type="SAM" id="MobiDB-lite"/>
    </source>
</evidence>
<dbReference type="GO" id="GO:0097510">
    <property type="term" value="P:base-excision repair, AP site formation via deaminated base removal"/>
    <property type="evidence" value="ECO:0007669"/>
    <property type="project" value="TreeGrafter"/>
</dbReference>
<dbReference type="AlphaFoldDB" id="A0A482WTU7"/>
<keyword evidence="13" id="KW-1185">Reference proteome</keyword>
<comment type="similarity">
    <text evidence="2 7 9">Belongs to the uracil-DNA glycosylase (UDG) superfamily. UNG family.</text>
</comment>
<evidence type="ECO:0000256" key="9">
    <source>
        <dbReference type="RuleBase" id="RU003780"/>
    </source>
</evidence>
<evidence type="ECO:0000256" key="8">
    <source>
        <dbReference type="PROSITE-ProRule" id="PRU10072"/>
    </source>
</evidence>
<dbReference type="PROSITE" id="PS00130">
    <property type="entry name" value="U_DNA_GLYCOSYLASE"/>
    <property type="match status" value="1"/>
</dbReference>
<dbReference type="NCBIfam" id="TIGR00628">
    <property type="entry name" value="ung"/>
    <property type="match status" value="1"/>
</dbReference>